<reference evidence="3" key="1">
    <citation type="submission" date="2021-02" db="EMBL/GenBank/DDBJ databases">
        <authorList>
            <person name="Dougan E. K."/>
            <person name="Rhodes N."/>
            <person name="Thang M."/>
            <person name="Chan C."/>
        </authorList>
    </citation>
    <scope>NUCLEOTIDE SEQUENCE</scope>
</reference>
<dbReference type="EMBL" id="CAJNNW010032365">
    <property type="protein sequence ID" value="CAE8712629.1"/>
    <property type="molecule type" value="Genomic_DNA"/>
</dbReference>
<name>A0A813KTQ1_POLGL</name>
<evidence type="ECO:0000313" key="3">
    <source>
        <dbReference type="EMBL" id="CAE8712629.1"/>
    </source>
</evidence>
<comment type="caution">
    <text evidence="3">The sequence shown here is derived from an EMBL/GenBank/DDBJ whole genome shotgun (WGS) entry which is preliminary data.</text>
</comment>
<keyword evidence="2" id="KW-1133">Transmembrane helix</keyword>
<dbReference type="Proteomes" id="UP000626109">
    <property type="component" value="Unassembled WGS sequence"/>
</dbReference>
<organism evidence="3 4">
    <name type="scientific">Polarella glacialis</name>
    <name type="common">Dinoflagellate</name>
    <dbReference type="NCBI Taxonomy" id="89957"/>
    <lineage>
        <taxon>Eukaryota</taxon>
        <taxon>Sar</taxon>
        <taxon>Alveolata</taxon>
        <taxon>Dinophyceae</taxon>
        <taxon>Suessiales</taxon>
        <taxon>Suessiaceae</taxon>
        <taxon>Polarella</taxon>
    </lineage>
</organism>
<dbReference type="AlphaFoldDB" id="A0A813KTQ1"/>
<feature type="region of interest" description="Disordered" evidence="1">
    <location>
        <begin position="372"/>
        <end position="403"/>
    </location>
</feature>
<feature type="transmembrane region" description="Helical" evidence="2">
    <location>
        <begin position="242"/>
        <end position="263"/>
    </location>
</feature>
<proteinExistence type="predicted"/>
<keyword evidence="2" id="KW-0812">Transmembrane</keyword>
<evidence type="ECO:0000313" key="4">
    <source>
        <dbReference type="Proteomes" id="UP000626109"/>
    </source>
</evidence>
<evidence type="ECO:0000256" key="1">
    <source>
        <dbReference type="SAM" id="MobiDB-lite"/>
    </source>
</evidence>
<accession>A0A813KTQ1</accession>
<sequence length="403" mass="42411">MLFRYLCSVAAINAAGEAGPSTPDAVCLTLPNPCHVCNPTPQALPALGDIGYDHARSGADLWQRAVQEPGGLLTMTLMEPGKRKMTVPLNFEGNLMSDMALGLVQTPLGGKSGACSGNYQTPPSDSRFSPAQRAAPAWEASAAPLGRRFSDERSSEIGIGGLVAEFDGLLEALSFDSPSTLVDDLGLVLPDDLASNAVFFDDSGTPSFSYRLFRTPAGRVCVVGLARLAGLVAGWSGSVGRVVLVGLVALVVLVGLVGLFGLVGWSVGRLVGSVGLVGLVWSCRSGWSGGSGWFGWVGWVGWVGRVGRSVGQVGLVGSFGHHMDAFGGEGRFSFEETWAFTLFESVRPRTELREESCSRRVAASLEELSAMVTRASRSRPSQPQPSQRQPLSSDPANQAHLCA</sequence>
<feature type="transmembrane region" description="Helical" evidence="2">
    <location>
        <begin position="217"/>
        <end position="236"/>
    </location>
</feature>
<keyword evidence="2" id="KW-0472">Membrane</keyword>
<gene>
    <name evidence="3" type="ORF">PGLA2088_LOCUS37118</name>
</gene>
<protein>
    <submittedName>
        <fullName evidence="3">Uncharacterized protein</fullName>
    </submittedName>
</protein>
<feature type="compositionally biased region" description="Low complexity" evidence="1">
    <location>
        <begin position="374"/>
        <end position="393"/>
    </location>
</feature>
<evidence type="ECO:0000256" key="2">
    <source>
        <dbReference type="SAM" id="Phobius"/>
    </source>
</evidence>